<reference evidence="2" key="1">
    <citation type="journal article" date="2023" name="Mol. Biol. Evol.">
        <title>Third-Generation Sequencing Reveals the Adaptive Role of the Epigenome in Three Deep-Sea Polychaetes.</title>
        <authorList>
            <person name="Perez M."/>
            <person name="Aroh O."/>
            <person name="Sun Y."/>
            <person name="Lan Y."/>
            <person name="Juniper S.K."/>
            <person name="Young C.R."/>
            <person name="Angers B."/>
            <person name="Qian P.Y."/>
        </authorList>
    </citation>
    <scope>NUCLEOTIDE SEQUENCE</scope>
    <source>
        <strain evidence="2">P08H-3</strain>
    </source>
</reference>
<proteinExistence type="predicted"/>
<feature type="chain" id="PRO_5042232137" evidence="1">
    <location>
        <begin position="21"/>
        <end position="126"/>
    </location>
</feature>
<comment type="caution">
    <text evidence="2">The sequence shown here is derived from an EMBL/GenBank/DDBJ whole genome shotgun (WGS) entry which is preliminary data.</text>
</comment>
<dbReference type="EMBL" id="JAODUP010000415">
    <property type="protein sequence ID" value="KAK2150257.1"/>
    <property type="molecule type" value="Genomic_DNA"/>
</dbReference>
<evidence type="ECO:0000313" key="2">
    <source>
        <dbReference type="EMBL" id="KAK2150257.1"/>
    </source>
</evidence>
<keyword evidence="3" id="KW-1185">Reference proteome</keyword>
<feature type="signal peptide" evidence="1">
    <location>
        <begin position="1"/>
        <end position="20"/>
    </location>
</feature>
<protein>
    <submittedName>
        <fullName evidence="2">Uncharacterized protein</fullName>
    </submittedName>
</protein>
<evidence type="ECO:0000313" key="3">
    <source>
        <dbReference type="Proteomes" id="UP001208570"/>
    </source>
</evidence>
<name>A0AAD9JCH3_9ANNE</name>
<dbReference type="AlphaFoldDB" id="A0AAD9JCH3"/>
<gene>
    <name evidence="2" type="ORF">LSH36_415g00010</name>
</gene>
<organism evidence="2 3">
    <name type="scientific">Paralvinella palmiformis</name>
    <dbReference type="NCBI Taxonomy" id="53620"/>
    <lineage>
        <taxon>Eukaryota</taxon>
        <taxon>Metazoa</taxon>
        <taxon>Spiralia</taxon>
        <taxon>Lophotrochozoa</taxon>
        <taxon>Annelida</taxon>
        <taxon>Polychaeta</taxon>
        <taxon>Sedentaria</taxon>
        <taxon>Canalipalpata</taxon>
        <taxon>Terebellida</taxon>
        <taxon>Terebelliformia</taxon>
        <taxon>Alvinellidae</taxon>
        <taxon>Paralvinella</taxon>
    </lineage>
</organism>
<evidence type="ECO:0000256" key="1">
    <source>
        <dbReference type="SAM" id="SignalP"/>
    </source>
</evidence>
<dbReference type="Proteomes" id="UP001208570">
    <property type="component" value="Unassembled WGS sequence"/>
</dbReference>
<keyword evidence="1" id="KW-0732">Signal</keyword>
<sequence>MAKALLLFTSLAVMLASSYAMKCYNGANVASFLKATIKDGCGSCLSLNLGIHYYVCSPVSCSLSTTLTKLGFKCCMEEDLCNSAAGPKAAQNGPVPLRTMLTKGVVRDNLPPVARAPELHENGVPC</sequence>
<accession>A0AAD9JCH3</accession>